<proteinExistence type="predicted"/>
<name>A0A380NXJ6_WEIVI</name>
<sequence>MAVKITQAQIEQAGRVMALIREQYGQYFNEMTLPADTFSSKSDRQAITYLLNQNDQDLDIAIDKHNKVTWQSKIPKSKRMNLGIHSFL</sequence>
<protein>
    <submittedName>
        <fullName evidence="1">Uncharacterized protein</fullName>
    </submittedName>
</protein>
<dbReference type="AlphaFoldDB" id="A0A380NXJ6"/>
<dbReference type="STRING" id="1629.IV50_GL001438"/>
<dbReference type="Proteomes" id="UP000254621">
    <property type="component" value="Unassembled WGS sequence"/>
</dbReference>
<accession>A0A380NXJ6</accession>
<reference evidence="1 2" key="1">
    <citation type="submission" date="2018-06" db="EMBL/GenBank/DDBJ databases">
        <authorList>
            <consortium name="Pathogen Informatics"/>
            <person name="Doyle S."/>
        </authorList>
    </citation>
    <scope>NUCLEOTIDE SEQUENCE [LARGE SCALE GENOMIC DNA]</scope>
    <source>
        <strain evidence="1 2">NCTC13645</strain>
    </source>
</reference>
<evidence type="ECO:0000313" key="2">
    <source>
        <dbReference type="Proteomes" id="UP000254621"/>
    </source>
</evidence>
<organism evidence="1 2">
    <name type="scientific">Weissella viridescens</name>
    <name type="common">Lactobacillus viridescens</name>
    <dbReference type="NCBI Taxonomy" id="1629"/>
    <lineage>
        <taxon>Bacteria</taxon>
        <taxon>Bacillati</taxon>
        <taxon>Bacillota</taxon>
        <taxon>Bacilli</taxon>
        <taxon>Lactobacillales</taxon>
        <taxon>Lactobacillaceae</taxon>
        <taxon>Weissella</taxon>
    </lineage>
</organism>
<dbReference type="EMBL" id="UHIV01000001">
    <property type="protein sequence ID" value="SUP52266.1"/>
    <property type="molecule type" value="Genomic_DNA"/>
</dbReference>
<evidence type="ECO:0000313" key="1">
    <source>
        <dbReference type="EMBL" id="SUP52266.1"/>
    </source>
</evidence>
<gene>
    <name evidence="1" type="ORF">NCTC13645_00140</name>
</gene>